<keyword evidence="1" id="KW-0472">Membrane</keyword>
<reference evidence="2" key="1">
    <citation type="submission" date="2014-09" db="EMBL/GenBank/DDBJ databases">
        <authorList>
            <person name="Magalhaes I.L.F."/>
            <person name="Oliveira U."/>
            <person name="Santos F.R."/>
            <person name="Vidigal T.H.D.A."/>
            <person name="Brescovit A.D."/>
            <person name="Santos A.J."/>
        </authorList>
    </citation>
    <scope>NUCLEOTIDE SEQUENCE</scope>
    <source>
        <tissue evidence="2">Shoot tissue taken approximately 20 cm above the soil surface</tissue>
    </source>
</reference>
<evidence type="ECO:0000256" key="1">
    <source>
        <dbReference type="SAM" id="Phobius"/>
    </source>
</evidence>
<feature type="transmembrane region" description="Helical" evidence="1">
    <location>
        <begin position="6"/>
        <end position="26"/>
    </location>
</feature>
<keyword evidence="1" id="KW-0812">Transmembrane</keyword>
<dbReference type="EMBL" id="GBRH01158811">
    <property type="protein sequence ID" value="JAE39085.1"/>
    <property type="molecule type" value="Transcribed_RNA"/>
</dbReference>
<sequence length="55" mass="6586">MCMLNLLLMNNILLLYRACLLFLCYINYRNVVLHSKNTVPILFWQSQTMYILTNT</sequence>
<accession>A0A0A9HPP4</accession>
<reference evidence="2" key="2">
    <citation type="journal article" date="2015" name="Data Brief">
        <title>Shoot transcriptome of the giant reed, Arundo donax.</title>
        <authorList>
            <person name="Barrero R.A."/>
            <person name="Guerrero F.D."/>
            <person name="Moolhuijzen P."/>
            <person name="Goolsby J.A."/>
            <person name="Tidwell J."/>
            <person name="Bellgard S.E."/>
            <person name="Bellgard M.I."/>
        </authorList>
    </citation>
    <scope>NUCLEOTIDE SEQUENCE</scope>
    <source>
        <tissue evidence="2">Shoot tissue taken approximately 20 cm above the soil surface</tissue>
    </source>
</reference>
<name>A0A0A9HPP4_ARUDO</name>
<dbReference type="AlphaFoldDB" id="A0A0A9HPP4"/>
<protein>
    <submittedName>
        <fullName evidence="2">Uncharacterized protein</fullName>
    </submittedName>
</protein>
<proteinExistence type="predicted"/>
<organism evidence="2">
    <name type="scientific">Arundo donax</name>
    <name type="common">Giant reed</name>
    <name type="synonym">Donax arundinaceus</name>
    <dbReference type="NCBI Taxonomy" id="35708"/>
    <lineage>
        <taxon>Eukaryota</taxon>
        <taxon>Viridiplantae</taxon>
        <taxon>Streptophyta</taxon>
        <taxon>Embryophyta</taxon>
        <taxon>Tracheophyta</taxon>
        <taxon>Spermatophyta</taxon>
        <taxon>Magnoliopsida</taxon>
        <taxon>Liliopsida</taxon>
        <taxon>Poales</taxon>
        <taxon>Poaceae</taxon>
        <taxon>PACMAD clade</taxon>
        <taxon>Arundinoideae</taxon>
        <taxon>Arundineae</taxon>
        <taxon>Arundo</taxon>
    </lineage>
</organism>
<keyword evidence="1" id="KW-1133">Transmembrane helix</keyword>
<evidence type="ECO:0000313" key="2">
    <source>
        <dbReference type="EMBL" id="JAE39085.1"/>
    </source>
</evidence>